<keyword evidence="4 7" id="KW-0133">Cell shape</keyword>
<evidence type="ECO:0000313" key="10">
    <source>
        <dbReference type="EMBL" id="MFC5547738.1"/>
    </source>
</evidence>
<dbReference type="PROSITE" id="PS52029">
    <property type="entry name" value="LD_TPASE"/>
    <property type="match status" value="1"/>
</dbReference>
<dbReference type="Pfam" id="PF03734">
    <property type="entry name" value="YkuD"/>
    <property type="match status" value="1"/>
</dbReference>
<dbReference type="SUPFAM" id="SSF47090">
    <property type="entry name" value="PGBD-like"/>
    <property type="match status" value="1"/>
</dbReference>
<feature type="active site" description="Nucleophile" evidence="7">
    <location>
        <position position="335"/>
    </location>
</feature>
<keyword evidence="5 7" id="KW-0573">Peptidoglycan synthesis</keyword>
<dbReference type="InterPro" id="IPR005490">
    <property type="entry name" value="LD_TPept_cat_dom"/>
</dbReference>
<keyword evidence="8" id="KW-0732">Signal</keyword>
<dbReference type="InterPro" id="IPR038063">
    <property type="entry name" value="Transpep_catalytic_dom"/>
</dbReference>
<evidence type="ECO:0000256" key="6">
    <source>
        <dbReference type="ARBA" id="ARBA00023316"/>
    </source>
</evidence>
<evidence type="ECO:0000256" key="8">
    <source>
        <dbReference type="SAM" id="SignalP"/>
    </source>
</evidence>
<feature type="domain" description="L,D-TPase catalytic" evidence="9">
    <location>
        <begin position="226"/>
        <end position="359"/>
    </location>
</feature>
<keyword evidence="11" id="KW-1185">Reference proteome</keyword>
<dbReference type="Gene3D" id="1.10.101.10">
    <property type="entry name" value="PGBD-like superfamily/PGBD"/>
    <property type="match status" value="1"/>
</dbReference>
<gene>
    <name evidence="10" type="ORF">ACFPO9_04325</name>
</gene>
<dbReference type="InterPro" id="IPR036365">
    <property type="entry name" value="PGBD-like_sf"/>
</dbReference>
<feature type="active site" description="Proton donor/acceptor" evidence="7">
    <location>
        <position position="319"/>
    </location>
</feature>
<evidence type="ECO:0000256" key="7">
    <source>
        <dbReference type="PROSITE-ProRule" id="PRU01373"/>
    </source>
</evidence>
<sequence>MKYIAVPTLALVLGSVCAVAGAQPTVQARIAAASNANAQTAAAARAQSSAVQAAPAVAAAPTPVPQTTATAPVNAPVEASEFDRLLRAQVLLDRAHFSPGEIDGAFGSNMKQALSGFQKARNLQVTGKLDEATWNALNLDAAPTVVAYTLADSDVAGPFRPIPEDMMEKAKLPNLGYASVQEGLGEKFHASPGLIDKLNKGKDLSRAGEQIMVPNVVGTAPLPPAARVVVSREGRILTLEDAAGRPLAQYPASTGSEHDPLPIGNWKIDGVARNPTYNYNPKLFWDAKPGDAKTRVPAGPNNPVGVAWIDLSIPHYGIHGSPVPSLIGKTESHGCIRLTNWSAAEVAGLVQKGTEVVLQE</sequence>
<protein>
    <submittedName>
        <fullName evidence="10">L,D-transpeptidase</fullName>
    </submittedName>
</protein>
<dbReference type="EMBL" id="JBHSMZ010000001">
    <property type="protein sequence ID" value="MFC5547738.1"/>
    <property type="molecule type" value="Genomic_DNA"/>
</dbReference>
<comment type="pathway">
    <text evidence="1 7">Cell wall biogenesis; peptidoglycan biosynthesis.</text>
</comment>
<dbReference type="InterPro" id="IPR036366">
    <property type="entry name" value="PGBDSf"/>
</dbReference>
<dbReference type="RefSeq" id="WP_379767546.1">
    <property type="nucleotide sequence ID" value="NZ_JBHSMZ010000001.1"/>
</dbReference>
<dbReference type="CDD" id="cd16913">
    <property type="entry name" value="YkuD_like"/>
    <property type="match status" value="1"/>
</dbReference>
<proteinExistence type="inferred from homology"/>
<feature type="chain" id="PRO_5045181383" evidence="8">
    <location>
        <begin position="23"/>
        <end position="360"/>
    </location>
</feature>
<evidence type="ECO:0000256" key="3">
    <source>
        <dbReference type="ARBA" id="ARBA00022679"/>
    </source>
</evidence>
<reference evidence="11" key="1">
    <citation type="journal article" date="2019" name="Int. J. Syst. Evol. Microbiol.">
        <title>The Global Catalogue of Microorganisms (GCM) 10K type strain sequencing project: providing services to taxonomists for standard genome sequencing and annotation.</title>
        <authorList>
            <consortium name="The Broad Institute Genomics Platform"/>
            <consortium name="The Broad Institute Genome Sequencing Center for Infectious Disease"/>
            <person name="Wu L."/>
            <person name="Ma J."/>
        </authorList>
    </citation>
    <scope>NUCLEOTIDE SEQUENCE [LARGE SCALE GENOMIC DNA]</scope>
    <source>
        <strain evidence="11">CGMCC 4.5798</strain>
    </source>
</reference>
<dbReference type="SUPFAM" id="SSF141523">
    <property type="entry name" value="L,D-transpeptidase catalytic domain-like"/>
    <property type="match status" value="1"/>
</dbReference>
<dbReference type="Proteomes" id="UP001596086">
    <property type="component" value="Unassembled WGS sequence"/>
</dbReference>
<comment type="caution">
    <text evidence="10">The sequence shown here is derived from an EMBL/GenBank/DDBJ whole genome shotgun (WGS) entry which is preliminary data.</text>
</comment>
<comment type="similarity">
    <text evidence="2">Belongs to the YkuD family.</text>
</comment>
<accession>A0ABW0RTF7</accession>
<feature type="signal peptide" evidence="8">
    <location>
        <begin position="1"/>
        <end position="22"/>
    </location>
</feature>
<evidence type="ECO:0000256" key="1">
    <source>
        <dbReference type="ARBA" id="ARBA00004752"/>
    </source>
</evidence>
<dbReference type="Gene3D" id="2.40.440.10">
    <property type="entry name" value="L,D-transpeptidase catalytic domain-like"/>
    <property type="match status" value="1"/>
</dbReference>
<evidence type="ECO:0000256" key="4">
    <source>
        <dbReference type="ARBA" id="ARBA00022960"/>
    </source>
</evidence>
<dbReference type="PANTHER" id="PTHR30582:SF30">
    <property type="entry name" value="BLR4375 PROTEIN"/>
    <property type="match status" value="1"/>
</dbReference>
<keyword evidence="3" id="KW-0808">Transferase</keyword>
<evidence type="ECO:0000256" key="2">
    <source>
        <dbReference type="ARBA" id="ARBA00005992"/>
    </source>
</evidence>
<organism evidence="10 11">
    <name type="scientific">Massilia aerilata</name>
    <dbReference type="NCBI Taxonomy" id="453817"/>
    <lineage>
        <taxon>Bacteria</taxon>
        <taxon>Pseudomonadati</taxon>
        <taxon>Pseudomonadota</taxon>
        <taxon>Betaproteobacteria</taxon>
        <taxon>Burkholderiales</taxon>
        <taxon>Oxalobacteraceae</taxon>
        <taxon>Telluria group</taxon>
        <taxon>Massilia</taxon>
    </lineage>
</organism>
<evidence type="ECO:0000256" key="5">
    <source>
        <dbReference type="ARBA" id="ARBA00022984"/>
    </source>
</evidence>
<keyword evidence="6 7" id="KW-0961">Cell wall biogenesis/degradation</keyword>
<dbReference type="InterPro" id="IPR002477">
    <property type="entry name" value="Peptidoglycan-bd-like"/>
</dbReference>
<dbReference type="InterPro" id="IPR050979">
    <property type="entry name" value="LD-transpeptidase"/>
</dbReference>
<dbReference type="PANTHER" id="PTHR30582">
    <property type="entry name" value="L,D-TRANSPEPTIDASE"/>
    <property type="match status" value="1"/>
</dbReference>
<evidence type="ECO:0000259" key="9">
    <source>
        <dbReference type="PROSITE" id="PS52029"/>
    </source>
</evidence>
<name>A0ABW0RTF7_9BURK</name>
<dbReference type="Pfam" id="PF01471">
    <property type="entry name" value="PG_binding_1"/>
    <property type="match status" value="1"/>
</dbReference>
<evidence type="ECO:0000313" key="11">
    <source>
        <dbReference type="Proteomes" id="UP001596086"/>
    </source>
</evidence>